<gene>
    <name evidence="8" type="primary">spxB</name>
    <name evidence="8" type="ORF">DT351_00830</name>
</gene>
<keyword evidence="2 4" id="KW-0786">Thiamine pyrophosphate</keyword>
<dbReference type="GO" id="GO:0030976">
    <property type="term" value="F:thiamine pyrophosphate binding"/>
    <property type="evidence" value="ECO:0007669"/>
    <property type="project" value="InterPro"/>
</dbReference>
<evidence type="ECO:0000256" key="1">
    <source>
        <dbReference type="ARBA" id="ARBA00007812"/>
    </source>
</evidence>
<dbReference type="GO" id="GO:0047112">
    <property type="term" value="F:pyruvate oxidase activity"/>
    <property type="evidence" value="ECO:0007669"/>
    <property type="project" value="UniProtKB-UniRule"/>
</dbReference>
<dbReference type="InterPro" id="IPR000399">
    <property type="entry name" value="TPP-bd_CS"/>
</dbReference>
<evidence type="ECO:0000256" key="3">
    <source>
        <dbReference type="NCBIfam" id="TIGR02720"/>
    </source>
</evidence>
<proteinExistence type="inferred from homology"/>
<feature type="domain" description="Thiamine pyrophosphate enzyme N-terminal TPP-binding" evidence="7">
    <location>
        <begin position="7"/>
        <end position="121"/>
    </location>
</feature>
<keyword evidence="8" id="KW-0670">Pyruvate</keyword>
<protein>
    <recommendedName>
        <fullName evidence="3">Pyruvate oxidase</fullName>
        <ecNumber evidence="3">1.2.3.3</ecNumber>
    </recommendedName>
</protein>
<evidence type="ECO:0000256" key="2">
    <source>
        <dbReference type="ARBA" id="ARBA00023052"/>
    </source>
</evidence>
<dbReference type="SUPFAM" id="SSF52518">
    <property type="entry name" value="Thiamin diphosphate-binding fold (THDP-binding)"/>
    <property type="match status" value="2"/>
</dbReference>
<dbReference type="CDD" id="cd02014">
    <property type="entry name" value="TPP_POX"/>
    <property type="match status" value="1"/>
</dbReference>
<dbReference type="InterPro" id="IPR029035">
    <property type="entry name" value="DHS-like_NAD/FAD-binding_dom"/>
</dbReference>
<name>A0A385ABI9_LATCU</name>
<dbReference type="GO" id="GO:0000287">
    <property type="term" value="F:magnesium ion binding"/>
    <property type="evidence" value="ECO:0007669"/>
    <property type="project" value="InterPro"/>
</dbReference>
<dbReference type="Gene3D" id="1.10.10.940">
    <property type="match status" value="1"/>
</dbReference>
<dbReference type="InterPro" id="IPR012000">
    <property type="entry name" value="Thiamin_PyroP_enz_cen_dom"/>
</dbReference>
<dbReference type="AlphaFoldDB" id="A0A385ABI9"/>
<dbReference type="Proteomes" id="UP000257607">
    <property type="component" value="Chromosome"/>
</dbReference>
<dbReference type="InterPro" id="IPR047212">
    <property type="entry name" value="TPP_POXB-like"/>
</dbReference>
<comment type="similarity">
    <text evidence="1 4">Belongs to the TPP enzyme family.</text>
</comment>
<dbReference type="Pfam" id="PF02775">
    <property type="entry name" value="TPP_enzyme_C"/>
    <property type="match status" value="1"/>
</dbReference>
<evidence type="ECO:0000259" key="5">
    <source>
        <dbReference type="Pfam" id="PF00205"/>
    </source>
</evidence>
<dbReference type="InterPro" id="IPR011766">
    <property type="entry name" value="TPP_enzyme_TPP-bd"/>
</dbReference>
<dbReference type="Pfam" id="PF02776">
    <property type="entry name" value="TPP_enzyme_N"/>
    <property type="match status" value="1"/>
</dbReference>
<dbReference type="PROSITE" id="PS00187">
    <property type="entry name" value="TPP_ENZYMES"/>
    <property type="match status" value="1"/>
</dbReference>
<evidence type="ECO:0000313" key="9">
    <source>
        <dbReference type="Proteomes" id="UP000257607"/>
    </source>
</evidence>
<dbReference type="InterPro" id="IPR029061">
    <property type="entry name" value="THDP-binding"/>
</dbReference>
<dbReference type="EC" id="1.2.3.3" evidence="3"/>
<dbReference type="Gene3D" id="3.40.50.1220">
    <property type="entry name" value="TPP-binding domain"/>
    <property type="match status" value="1"/>
</dbReference>
<reference evidence="8 9" key="1">
    <citation type="submission" date="2018-07" db="EMBL/GenBank/DDBJ databases">
        <title>Lactobacillus curvatus genome sequence.</title>
        <authorList>
            <person name="Prechtl R."/>
        </authorList>
    </citation>
    <scope>NUCLEOTIDE SEQUENCE [LARGE SCALE GENOMIC DNA]</scope>
    <source>
        <strain evidence="8 9">TMW 1.1928</strain>
    </source>
</reference>
<dbReference type="SUPFAM" id="SSF52467">
    <property type="entry name" value="DHS-like NAD/FAD-binding domain"/>
    <property type="match status" value="1"/>
</dbReference>
<dbReference type="Gene3D" id="3.40.50.970">
    <property type="match status" value="2"/>
</dbReference>
<evidence type="ECO:0000313" key="8">
    <source>
        <dbReference type="EMBL" id="AXN35002.1"/>
    </source>
</evidence>
<dbReference type="EMBL" id="CP031003">
    <property type="protein sequence ID" value="AXN35002.1"/>
    <property type="molecule type" value="Genomic_DNA"/>
</dbReference>
<dbReference type="PANTHER" id="PTHR42981">
    <property type="entry name" value="PYRUVATE DEHYDROGENASE [UBIQUINONE]"/>
    <property type="match status" value="1"/>
</dbReference>
<feature type="domain" description="Thiamine pyrophosphate enzyme central" evidence="5">
    <location>
        <begin position="196"/>
        <end position="325"/>
    </location>
</feature>
<dbReference type="CDD" id="cd07039">
    <property type="entry name" value="TPP_PYR_POX"/>
    <property type="match status" value="1"/>
</dbReference>
<dbReference type="Pfam" id="PF00205">
    <property type="entry name" value="TPP_enzyme_M"/>
    <property type="match status" value="1"/>
</dbReference>
<organism evidence="8 9">
    <name type="scientific">Latilactobacillus curvatus</name>
    <name type="common">Lactobacillus curvatus</name>
    <dbReference type="NCBI Taxonomy" id="28038"/>
    <lineage>
        <taxon>Bacteria</taxon>
        <taxon>Bacillati</taxon>
        <taxon>Bacillota</taxon>
        <taxon>Bacilli</taxon>
        <taxon>Lactobacillales</taxon>
        <taxon>Lactobacillaceae</taxon>
        <taxon>Latilactobacillus</taxon>
    </lineage>
</organism>
<evidence type="ECO:0000256" key="4">
    <source>
        <dbReference type="RuleBase" id="RU362132"/>
    </source>
</evidence>
<feature type="domain" description="Thiamine pyrophosphate enzyme TPP-binding" evidence="6">
    <location>
        <begin position="386"/>
        <end position="532"/>
    </location>
</feature>
<dbReference type="InterPro" id="IPR047210">
    <property type="entry name" value="TPP_PYR_POXB-like"/>
</dbReference>
<keyword evidence="8" id="KW-0560">Oxidoreductase</keyword>
<dbReference type="NCBIfam" id="TIGR02720">
    <property type="entry name" value="pyruv_oxi_spxB"/>
    <property type="match status" value="1"/>
</dbReference>
<sequence>MVAQKINASDAMLKVMADWGIDHIFGLPGGSFDSTMNALHNQKAIMRYIQVRHEEVGALAAAGEAKATGKIAATFGSAGPGAVHLLNGLYDAKYDNVPVLALVGQVATGVMNTDYFQEMNENPMFADVAVYNRTVMTAEQMPLVVDQAIQQAYKHRGVAVVTIPTNLGWEPIEDNFEATANLFQMGNYPEPRSADIDRTLQLIKDAKQPIIYFGQGARAAGEELVALSDRLSIPMMSSALSKGIVADDHPAYMVSAGRVATKPGVDLAEAADLILFVGSNYEFGQYFFKPDAKFIQIDIDPTKLGHRHHVDVGILADAKTALKALLAASEPVAEKSAFYKAALANKENWNEWKASFEEDDQTPLRVEPVFKQINEMATDDAIFNLDVGNVSIDGVRFLKMHPGQRMTLSAWYATMGCAVPAAIGTQAAYPDRQIWSISGDGGFTMVMQDIITQVKYQMPIINVVLSNDSFGFIEAEQDDKGQPHSGVAIQGADYGAAATAMGAKGFTVRTLAELKAAFAAAKGTKEPVVIDVKIANERPLPVEQLVIDDQTQDPAEVAAFVEKYHAQGLKPFRTFLES</sequence>
<dbReference type="InterPro" id="IPR047211">
    <property type="entry name" value="POXB-like"/>
</dbReference>
<evidence type="ECO:0000259" key="6">
    <source>
        <dbReference type="Pfam" id="PF02775"/>
    </source>
</evidence>
<dbReference type="PANTHER" id="PTHR42981:SF2">
    <property type="entry name" value="PYRUVATE DEHYDROGENASE [UBIQUINONE]"/>
    <property type="match status" value="1"/>
</dbReference>
<dbReference type="InterPro" id="IPR014092">
    <property type="entry name" value="Pyruvate_oxidase"/>
</dbReference>
<dbReference type="RefSeq" id="WP_076789935.1">
    <property type="nucleotide sequence ID" value="NZ_CP015493.1"/>
</dbReference>
<evidence type="ECO:0000259" key="7">
    <source>
        <dbReference type="Pfam" id="PF02776"/>
    </source>
</evidence>
<dbReference type="InterPro" id="IPR012001">
    <property type="entry name" value="Thiamin_PyroP_enz_TPP-bd_dom"/>
</dbReference>
<accession>A0A385ABI9</accession>